<accession>A0A1H9PEX4</accession>
<dbReference type="Proteomes" id="UP000199021">
    <property type="component" value="Unassembled WGS sequence"/>
</dbReference>
<evidence type="ECO:0000313" key="1">
    <source>
        <dbReference type="EMBL" id="SER46697.1"/>
    </source>
</evidence>
<dbReference type="STRING" id="478744.SAMN05444359_1485"/>
<keyword evidence="2" id="KW-1185">Reference proteome</keyword>
<dbReference type="InParanoid" id="A0A1H9PEX4"/>
<sequence>MSVTEQRTHAKELLDRIDDEFFAAVYNLMETYVNKQKSRVMGYTPKGEAITVGEFLEQADEQVARAKAGEGISVAELRKQSDEWLARIK</sequence>
<gene>
    <name evidence="1" type="ORF">SAMN05444359_1485</name>
</gene>
<dbReference type="EMBL" id="FOFB01000048">
    <property type="protein sequence ID" value="SER46697.1"/>
    <property type="molecule type" value="Genomic_DNA"/>
</dbReference>
<reference evidence="2" key="1">
    <citation type="submission" date="2016-10" db="EMBL/GenBank/DDBJ databases">
        <authorList>
            <person name="Varghese N."/>
            <person name="Submissions S."/>
        </authorList>
    </citation>
    <scope>NUCLEOTIDE SEQUENCE [LARGE SCALE GENOMIC DNA]</scope>
    <source>
        <strain evidence="2">DSM 24740</strain>
    </source>
</reference>
<protein>
    <submittedName>
        <fullName evidence="1">Uncharacterized protein</fullName>
    </submittedName>
</protein>
<name>A0A1H9PEX4_9BACT</name>
<dbReference type="AlphaFoldDB" id="A0A1H9PEX4"/>
<organism evidence="1 2">
    <name type="scientific">Neolewinella agarilytica</name>
    <dbReference type="NCBI Taxonomy" id="478744"/>
    <lineage>
        <taxon>Bacteria</taxon>
        <taxon>Pseudomonadati</taxon>
        <taxon>Bacteroidota</taxon>
        <taxon>Saprospiria</taxon>
        <taxon>Saprospirales</taxon>
        <taxon>Lewinellaceae</taxon>
        <taxon>Neolewinella</taxon>
    </lineage>
</organism>
<proteinExistence type="predicted"/>
<evidence type="ECO:0000313" key="2">
    <source>
        <dbReference type="Proteomes" id="UP000199021"/>
    </source>
</evidence>